<feature type="domain" description="F5/8 type C" evidence="1">
    <location>
        <begin position="1141"/>
        <end position="1289"/>
    </location>
</feature>
<dbReference type="PROSITE" id="PS51175">
    <property type="entry name" value="CBM6"/>
    <property type="match status" value="1"/>
</dbReference>
<dbReference type="Gene3D" id="2.60.120.260">
    <property type="entry name" value="Galactose-binding domain-like"/>
    <property type="match status" value="4"/>
</dbReference>
<dbReference type="PANTHER" id="PTHR24543">
    <property type="entry name" value="MULTICOPPER OXIDASE-RELATED"/>
    <property type="match status" value="1"/>
</dbReference>
<protein>
    <submittedName>
        <fullName evidence="3">Pectate lyase-like protein</fullName>
    </submittedName>
</protein>
<name>A0A368W4X4_9BACL</name>
<dbReference type="Pfam" id="PF22633">
    <property type="entry name" value="F5_F8_type_C_2"/>
    <property type="match status" value="3"/>
</dbReference>
<reference evidence="3 4" key="1">
    <citation type="submission" date="2018-07" db="EMBL/GenBank/DDBJ databases">
        <title>Genomic Encyclopedia of Type Strains, Phase III (KMG-III): the genomes of soil and plant-associated and newly described type strains.</title>
        <authorList>
            <person name="Whitman W."/>
        </authorList>
    </citation>
    <scope>NUCLEOTIDE SEQUENCE [LARGE SCALE GENOMIC DNA]</scope>
    <source>
        <strain evidence="3 4">CECT 7506</strain>
    </source>
</reference>
<dbReference type="InterPro" id="IPR024535">
    <property type="entry name" value="RHGA/B-epi-like_pectate_lyase"/>
</dbReference>
<evidence type="ECO:0000313" key="4">
    <source>
        <dbReference type="Proteomes" id="UP000252415"/>
    </source>
</evidence>
<dbReference type="RefSeq" id="WP_114379397.1">
    <property type="nucleotide sequence ID" value="NZ_QPJD01000004.1"/>
</dbReference>
<dbReference type="InterPro" id="IPR000421">
    <property type="entry name" value="FA58C"/>
</dbReference>
<feature type="domain" description="F5/8 type C" evidence="1">
    <location>
        <begin position="870"/>
        <end position="1014"/>
    </location>
</feature>
<sequence>MMFIQKNRVNLVVLSFFLVFSLFPWMPPQIAHASDGTPFSAIHLPGTFEAEDFNTGAINDVYFAHPSTQITRDTTYRDVQNVDIFKEVINSVTNRYIVSSNDQVSGSPTAGYVSEYLKYTMNVSSGNAGWYDIKFRAKMGNSTTKSTITVLVDGIQLGATPAITGTAFQDYTLPMPVNLSAGTHVLTIEFGGPDPAAYLDNITFTKRGSVPTYPSPTIKTGLLSSDEVVVANVTVSADTTGTNDATAIIQAALNQAREMGGGVVFLPAGIYRLNGGLTIPTNVTLRGDWKNPLDGTPAAGTILAAYSTTTSAISLNAPNTTVRNLSIWYPNQGSYAGGIFSPTTYPYTIDSSSFAANVANVTFYNSFKGINFSSASGTNISNVYGTFLFQGITMDGNYEYSYITNVFMDTGIWKNAPSAITNKPDSTQTGYIKNYTNTYLYGMKLWKNDGLTMYGISINDAKMGILMEQGPPSSNGSYGAMSKINASVQQDYLRPEVGEFLNPDQVWQARGQHYSFAPAKKPASDTNFYNVKNAPYNAAGNGIADDRTAIQTALTDAGNAGGGTVFLPPGSYKISTTLNVPSGVELRGSYDYLHAHENLDTTVLLAYDGKDTASPDTATAFITLNANAGVRGLTVFHPEQGFVNGSDTSVPSDLRTLYPIHTYPYVVRSAGSGTWMKYVELENSYNGADFATNASNDFVVSGNWINAAKKAVFVGGGTLRGWVEQTVVTFGTHFQSKHNNSPHTYGFTHAVNYTLANTDALTVGNSNDLKTFAVDSFSVKSGIRTIKEGAGAGPQNLMLYLPSVDTSSGPNVSLEGGGTIQMIGLQAGSSTMQNYVRTTSAFSGTLNIYDSLLWGNIVKSVSIGGGSVNVYDKDLSTYSLPISQNKTATSSSSSGGDTANRAVDGMGTSKWVSTAAAPNWLQVDLGASYDISRWVVKHAGYNGESTSYNTKDYKMQISSDGTNFNDVDAVTGNTANLTDRNVSANGRYVRLYVTAGQQDGSGTTRIADFEVHGLANIALNRTATANAYNLPSEAPQYAADGSTGTKWASVAASPNWLKIDLGQPYHLKRWVVKHAGAGGESTIYNTRDFKLQVSNDGINFTDVDTVTGNSSNVTDRAINTNARYVRLYITQGTQIGYDGYARISELEVYGTPSGNAALNKTATANAYNLSNEAPLYAVDGSAGTKWASIAASPNWLKIDLGYVTNISRWVVKHAAVNGESANFNTKDYKLQVSNDGINFTDADSMTGNTANSTDRNVNATGRYVRLYITQGTQTGFDGYARIYEFEVYN</sequence>
<dbReference type="PANTHER" id="PTHR24543:SF325">
    <property type="entry name" value="F5_8 TYPE C DOMAIN-CONTAINING PROTEIN"/>
    <property type="match status" value="1"/>
</dbReference>
<comment type="caution">
    <text evidence="3">The sequence shown here is derived from an EMBL/GenBank/DDBJ whole genome shotgun (WGS) entry which is preliminary data.</text>
</comment>
<dbReference type="SUPFAM" id="SSF51126">
    <property type="entry name" value="Pectin lyase-like"/>
    <property type="match status" value="2"/>
</dbReference>
<keyword evidence="4" id="KW-1185">Reference proteome</keyword>
<dbReference type="Gene3D" id="2.160.20.10">
    <property type="entry name" value="Single-stranded right-handed beta-helix, Pectin lyase-like"/>
    <property type="match status" value="2"/>
</dbReference>
<dbReference type="OrthoDB" id="1089471at2"/>
<accession>A0A368W4X4</accession>
<keyword evidence="3" id="KW-0456">Lyase</keyword>
<proteinExistence type="predicted"/>
<gene>
    <name evidence="3" type="ORF">DFP97_104139</name>
</gene>
<dbReference type="SUPFAM" id="SSF49785">
    <property type="entry name" value="Galactose-binding domain-like"/>
    <property type="match status" value="4"/>
</dbReference>
<dbReference type="InterPro" id="IPR008979">
    <property type="entry name" value="Galactose-bd-like_sf"/>
</dbReference>
<evidence type="ECO:0000259" key="1">
    <source>
        <dbReference type="PROSITE" id="PS50022"/>
    </source>
</evidence>
<dbReference type="InterPro" id="IPR005084">
    <property type="entry name" value="CBM6"/>
</dbReference>
<evidence type="ECO:0000259" key="2">
    <source>
        <dbReference type="PROSITE" id="PS51175"/>
    </source>
</evidence>
<dbReference type="Proteomes" id="UP000252415">
    <property type="component" value="Unassembled WGS sequence"/>
</dbReference>
<dbReference type="EMBL" id="QPJD01000004">
    <property type="protein sequence ID" value="RCW49481.1"/>
    <property type="molecule type" value="Genomic_DNA"/>
</dbReference>
<dbReference type="Pfam" id="PF12708">
    <property type="entry name" value="Pect-lyase_RHGA_epim"/>
    <property type="match status" value="2"/>
</dbReference>
<dbReference type="PROSITE" id="PS50022">
    <property type="entry name" value="FA58C_3"/>
    <property type="match status" value="3"/>
</dbReference>
<feature type="domain" description="F5/8 type C" evidence="1">
    <location>
        <begin position="1040"/>
        <end position="1127"/>
    </location>
</feature>
<dbReference type="GO" id="GO:0016829">
    <property type="term" value="F:lyase activity"/>
    <property type="evidence" value="ECO:0007669"/>
    <property type="project" value="UniProtKB-KW"/>
</dbReference>
<evidence type="ECO:0000313" key="3">
    <source>
        <dbReference type="EMBL" id="RCW49481.1"/>
    </source>
</evidence>
<dbReference type="GO" id="GO:0030246">
    <property type="term" value="F:carbohydrate binding"/>
    <property type="evidence" value="ECO:0007669"/>
    <property type="project" value="InterPro"/>
</dbReference>
<dbReference type="InterPro" id="IPR012334">
    <property type="entry name" value="Pectin_lyas_fold"/>
</dbReference>
<dbReference type="InterPro" id="IPR011050">
    <property type="entry name" value="Pectin_lyase_fold/virulence"/>
</dbReference>
<organism evidence="3 4">
    <name type="scientific">Paenibacillus prosopidis</name>
    <dbReference type="NCBI Taxonomy" id="630520"/>
    <lineage>
        <taxon>Bacteria</taxon>
        <taxon>Bacillati</taxon>
        <taxon>Bacillota</taxon>
        <taxon>Bacilli</taxon>
        <taxon>Bacillales</taxon>
        <taxon>Paenibacillaceae</taxon>
        <taxon>Paenibacillus</taxon>
    </lineage>
</organism>
<feature type="domain" description="CBM6" evidence="2">
    <location>
        <begin position="74"/>
        <end position="205"/>
    </location>
</feature>